<dbReference type="GO" id="GO:0003700">
    <property type="term" value="F:DNA-binding transcription factor activity"/>
    <property type="evidence" value="ECO:0007669"/>
    <property type="project" value="InterPro"/>
</dbReference>
<dbReference type="InterPro" id="IPR036388">
    <property type="entry name" value="WH-like_DNA-bd_sf"/>
</dbReference>
<dbReference type="InterPro" id="IPR015424">
    <property type="entry name" value="PyrdxlP-dep_Trfase"/>
</dbReference>
<gene>
    <name evidence="7" type="ORF">AVL63_09635</name>
</gene>
<dbReference type="InterPro" id="IPR015421">
    <property type="entry name" value="PyrdxlP-dep_Trfase_major"/>
</dbReference>
<comment type="caution">
    <text evidence="7">The sequence shown here is derived from an EMBL/GenBank/DDBJ whole genome shotgun (WGS) entry which is preliminary data.</text>
</comment>
<dbReference type="InterPro" id="IPR000524">
    <property type="entry name" value="Tscrpt_reg_HTH_GntR"/>
</dbReference>
<dbReference type="Proteomes" id="UP000054023">
    <property type="component" value="Unassembled WGS sequence"/>
</dbReference>
<keyword evidence="3" id="KW-0805">Transcription regulation</keyword>
<feature type="domain" description="HTH gntR-type" evidence="6">
    <location>
        <begin position="15"/>
        <end position="83"/>
    </location>
</feature>
<dbReference type="RefSeq" id="WP_058887571.1">
    <property type="nucleotide sequence ID" value="NZ_LQBM01000001.1"/>
</dbReference>
<name>A0A0W8IKX6_9MICC</name>
<protein>
    <recommendedName>
        <fullName evidence="6">HTH gntR-type domain-containing protein</fullName>
    </recommendedName>
</protein>
<evidence type="ECO:0000256" key="1">
    <source>
        <dbReference type="ARBA" id="ARBA00005384"/>
    </source>
</evidence>
<dbReference type="Pfam" id="PF00392">
    <property type="entry name" value="GntR"/>
    <property type="match status" value="1"/>
</dbReference>
<dbReference type="SUPFAM" id="SSF53383">
    <property type="entry name" value="PLP-dependent transferases"/>
    <property type="match status" value="1"/>
</dbReference>
<keyword evidence="8" id="KW-1185">Reference proteome</keyword>
<keyword evidence="5" id="KW-0804">Transcription</keyword>
<proteinExistence type="inferred from homology"/>
<dbReference type="Pfam" id="PF00155">
    <property type="entry name" value="Aminotran_1_2"/>
    <property type="match status" value="1"/>
</dbReference>
<dbReference type="Gene3D" id="3.40.640.10">
    <property type="entry name" value="Type I PLP-dependent aspartate aminotransferase-like (Major domain)"/>
    <property type="match status" value="1"/>
</dbReference>
<evidence type="ECO:0000256" key="3">
    <source>
        <dbReference type="ARBA" id="ARBA00023015"/>
    </source>
</evidence>
<dbReference type="AlphaFoldDB" id="A0A0W8IKX6"/>
<organism evidence="7 8">
    <name type="scientific">Nesterenkonia jeotgali</name>
    <dbReference type="NCBI Taxonomy" id="317018"/>
    <lineage>
        <taxon>Bacteria</taxon>
        <taxon>Bacillati</taxon>
        <taxon>Actinomycetota</taxon>
        <taxon>Actinomycetes</taxon>
        <taxon>Micrococcales</taxon>
        <taxon>Micrococcaceae</taxon>
        <taxon>Nesterenkonia</taxon>
    </lineage>
</organism>
<evidence type="ECO:0000259" key="6">
    <source>
        <dbReference type="PROSITE" id="PS50949"/>
    </source>
</evidence>
<comment type="similarity">
    <text evidence="1">In the C-terminal section; belongs to the class-I pyridoxal-phosphate-dependent aminotransferase family.</text>
</comment>
<dbReference type="STRING" id="317018.AVL63_09635"/>
<dbReference type="SMART" id="SM00345">
    <property type="entry name" value="HTH_GNTR"/>
    <property type="match status" value="1"/>
</dbReference>
<evidence type="ECO:0000313" key="8">
    <source>
        <dbReference type="Proteomes" id="UP000054023"/>
    </source>
</evidence>
<keyword evidence="4" id="KW-0238">DNA-binding</keyword>
<evidence type="ECO:0000256" key="4">
    <source>
        <dbReference type="ARBA" id="ARBA00023125"/>
    </source>
</evidence>
<dbReference type="GO" id="GO:0003677">
    <property type="term" value="F:DNA binding"/>
    <property type="evidence" value="ECO:0007669"/>
    <property type="project" value="UniProtKB-KW"/>
</dbReference>
<dbReference type="PROSITE" id="PS50949">
    <property type="entry name" value="HTH_GNTR"/>
    <property type="match status" value="1"/>
</dbReference>
<reference evidence="8" key="1">
    <citation type="submission" date="2015-12" db="EMBL/GenBank/DDBJ databases">
        <authorList>
            <person name="Nair G.R."/>
            <person name="Kaur G."/>
            <person name="Mayilraj S."/>
        </authorList>
    </citation>
    <scope>NUCLEOTIDE SEQUENCE [LARGE SCALE GENOMIC DNA]</scope>
    <source>
        <strain evidence="8">CD08_7</strain>
    </source>
</reference>
<dbReference type="CDD" id="cd00609">
    <property type="entry name" value="AAT_like"/>
    <property type="match status" value="1"/>
</dbReference>
<dbReference type="CDD" id="cd07377">
    <property type="entry name" value="WHTH_GntR"/>
    <property type="match status" value="1"/>
</dbReference>
<dbReference type="GO" id="GO:0030170">
    <property type="term" value="F:pyridoxal phosphate binding"/>
    <property type="evidence" value="ECO:0007669"/>
    <property type="project" value="InterPro"/>
</dbReference>
<keyword evidence="2" id="KW-0663">Pyridoxal phosphate</keyword>
<evidence type="ECO:0000313" key="7">
    <source>
        <dbReference type="EMBL" id="KUG60596.1"/>
    </source>
</evidence>
<sequence>MADIEAETLARHLSERSPNGIAEQVRELISAGTLSGGMRLPTVRDLATEIGVSVGTIAQAWSLLRESNLVETRRRGGTRIVEPGDVGGPNFRSWSGVDLLHCSPDQRLLPSLEEGLVRSLKQPQLHSWSREHILPELQRAMEKKLGHPAEPARGRSFAAVSSATEGLWLATRSVAGSGALIAVEEPASPGYLSVPKSLGLGTIGVPVDEHGPVPEALQRALDAGAVAFLHSPGGAFSPRHVLSSERAQELAQVLESSPETLIIEEDPLGPLAEETPFAPSLDALLPERTLRVIGFERAYGMDLRTAVVAGPKHLITAAIAERSGGVSSNSRILQNTLAFLLRDPAAARRVNSARTRYANRRRLALEAFTSAGLSAQAGPGSWAIWVQVPDERAAALTLSAQGVITDVGTSSFITEQPTGLLRLSIAQLPEDMELLDGLAQLVLHATEDGLNSTFV</sequence>
<dbReference type="InterPro" id="IPR004839">
    <property type="entry name" value="Aminotransferase_I/II_large"/>
</dbReference>
<dbReference type="EMBL" id="LQBM01000001">
    <property type="protein sequence ID" value="KUG60596.1"/>
    <property type="molecule type" value="Genomic_DNA"/>
</dbReference>
<dbReference type="SUPFAM" id="SSF46785">
    <property type="entry name" value="Winged helix' DNA-binding domain"/>
    <property type="match status" value="1"/>
</dbReference>
<dbReference type="PANTHER" id="PTHR46577">
    <property type="entry name" value="HTH-TYPE TRANSCRIPTIONAL REGULATORY PROTEIN GABR"/>
    <property type="match status" value="1"/>
</dbReference>
<dbReference type="InterPro" id="IPR051446">
    <property type="entry name" value="HTH_trans_reg/aminotransferase"/>
</dbReference>
<dbReference type="InterPro" id="IPR036390">
    <property type="entry name" value="WH_DNA-bd_sf"/>
</dbReference>
<dbReference type="Gene3D" id="1.10.10.10">
    <property type="entry name" value="Winged helix-like DNA-binding domain superfamily/Winged helix DNA-binding domain"/>
    <property type="match status" value="1"/>
</dbReference>
<evidence type="ECO:0000256" key="2">
    <source>
        <dbReference type="ARBA" id="ARBA00022898"/>
    </source>
</evidence>
<accession>A0A0W8IKX6</accession>
<dbReference type="PANTHER" id="PTHR46577:SF1">
    <property type="entry name" value="HTH-TYPE TRANSCRIPTIONAL REGULATORY PROTEIN GABR"/>
    <property type="match status" value="1"/>
</dbReference>
<evidence type="ECO:0000256" key="5">
    <source>
        <dbReference type="ARBA" id="ARBA00023163"/>
    </source>
</evidence>